<dbReference type="InterPro" id="IPR000835">
    <property type="entry name" value="HTH_MarR-typ"/>
</dbReference>
<keyword evidence="6" id="KW-1185">Reference proteome</keyword>
<dbReference type="RefSeq" id="WP_369705013.1">
    <property type="nucleotide sequence ID" value="NZ_JBGEWD010000013.1"/>
</dbReference>
<dbReference type="Pfam" id="PF01047">
    <property type="entry name" value="MarR"/>
    <property type="match status" value="1"/>
</dbReference>
<gene>
    <name evidence="5" type="ORF">AB8U03_13130</name>
</gene>
<evidence type="ECO:0000259" key="4">
    <source>
        <dbReference type="PROSITE" id="PS50995"/>
    </source>
</evidence>
<accession>A0ABV4BQR5</accession>
<keyword evidence="3" id="KW-0804">Transcription</keyword>
<keyword evidence="2" id="KW-0238">DNA-binding</keyword>
<evidence type="ECO:0000313" key="5">
    <source>
        <dbReference type="EMBL" id="MEY8001118.1"/>
    </source>
</evidence>
<protein>
    <submittedName>
        <fullName evidence="5">MarR family winged helix-turn-helix transcriptional regulator</fullName>
    </submittedName>
</protein>
<dbReference type="InterPro" id="IPR036390">
    <property type="entry name" value="WH_DNA-bd_sf"/>
</dbReference>
<organism evidence="5 6">
    <name type="scientific">Clostridium moutaii</name>
    <dbReference type="NCBI Taxonomy" id="3240932"/>
    <lineage>
        <taxon>Bacteria</taxon>
        <taxon>Bacillati</taxon>
        <taxon>Bacillota</taxon>
        <taxon>Clostridia</taxon>
        <taxon>Eubacteriales</taxon>
        <taxon>Clostridiaceae</taxon>
        <taxon>Clostridium</taxon>
    </lineage>
</organism>
<proteinExistence type="predicted"/>
<dbReference type="Gene3D" id="1.10.10.10">
    <property type="entry name" value="Winged helix-like DNA-binding domain superfamily/Winged helix DNA-binding domain"/>
    <property type="match status" value="1"/>
</dbReference>
<dbReference type="PROSITE" id="PS50995">
    <property type="entry name" value="HTH_MARR_2"/>
    <property type="match status" value="1"/>
</dbReference>
<dbReference type="PANTHER" id="PTHR42756:SF1">
    <property type="entry name" value="TRANSCRIPTIONAL REPRESSOR OF EMRAB OPERON"/>
    <property type="match status" value="1"/>
</dbReference>
<dbReference type="SUPFAM" id="SSF46785">
    <property type="entry name" value="Winged helix' DNA-binding domain"/>
    <property type="match status" value="1"/>
</dbReference>
<keyword evidence="1" id="KW-0805">Transcription regulation</keyword>
<evidence type="ECO:0000256" key="1">
    <source>
        <dbReference type="ARBA" id="ARBA00023015"/>
    </source>
</evidence>
<evidence type="ECO:0000256" key="2">
    <source>
        <dbReference type="ARBA" id="ARBA00023125"/>
    </source>
</evidence>
<dbReference type="PANTHER" id="PTHR42756">
    <property type="entry name" value="TRANSCRIPTIONAL REGULATOR, MARR"/>
    <property type="match status" value="1"/>
</dbReference>
<comment type="caution">
    <text evidence="5">The sequence shown here is derived from an EMBL/GenBank/DDBJ whole genome shotgun (WGS) entry which is preliminary data.</text>
</comment>
<dbReference type="InterPro" id="IPR036388">
    <property type="entry name" value="WH-like_DNA-bd_sf"/>
</dbReference>
<dbReference type="EMBL" id="JBGEWD010000013">
    <property type="protein sequence ID" value="MEY8001118.1"/>
    <property type="molecule type" value="Genomic_DNA"/>
</dbReference>
<evidence type="ECO:0000313" key="6">
    <source>
        <dbReference type="Proteomes" id="UP001564657"/>
    </source>
</evidence>
<name>A0ABV4BQR5_9CLOT</name>
<evidence type="ECO:0000256" key="3">
    <source>
        <dbReference type="ARBA" id="ARBA00023163"/>
    </source>
</evidence>
<dbReference type="PRINTS" id="PR00598">
    <property type="entry name" value="HTHMARR"/>
</dbReference>
<reference evidence="5 6" key="1">
    <citation type="submission" date="2024-08" db="EMBL/GenBank/DDBJ databases">
        <title>Clostridium lapicellarii sp. nov., and Clostridium renhuaiense sp. nov., two species isolated from the mud in a fermentation cellar used for producing sauce-flavour Chinese liquors.</title>
        <authorList>
            <person name="Yang F."/>
            <person name="Wang H."/>
            <person name="Chen L.Q."/>
            <person name="Zhou N."/>
            <person name="Lu J.J."/>
            <person name="Pu X.X."/>
            <person name="Wan B."/>
            <person name="Wang L."/>
            <person name="Liu S.J."/>
        </authorList>
    </citation>
    <scope>NUCLEOTIDE SEQUENCE [LARGE SCALE GENOMIC DNA]</scope>
    <source>
        <strain evidence="5 6">MT-5</strain>
    </source>
</reference>
<dbReference type="SMART" id="SM00347">
    <property type="entry name" value="HTH_MARR"/>
    <property type="match status" value="1"/>
</dbReference>
<feature type="domain" description="HTH marR-type" evidence="4">
    <location>
        <begin position="10"/>
        <end position="143"/>
    </location>
</feature>
<dbReference type="Proteomes" id="UP001564657">
    <property type="component" value="Unassembled WGS sequence"/>
</dbReference>
<sequence>MTYEELRELHDLLFKTMGLFHEKFLRQFPKESRQYPGIKKNHIMIIGFLYQNKILTATQISKMLNMEKGSLTTLIDQLEEFGLVIRCEDVNDRRKTLISLTDAGKSEMEDIMRNSIQCINKILSNTKSDELMKFMDSLKYAAEFMKKIKKVN</sequence>